<dbReference type="OrthoDB" id="5242876at2"/>
<dbReference type="HOGENOM" id="CLU_067049_1_0_11"/>
<name>D7W955_9CORY</name>
<accession>D7W955</accession>
<sequence>MSLPRASVVALTSSTLSNLHPQAARSVFWELDPLSENYQGIDSQMDKSAWLLALVYEQKTAGFSIVDKRAHATLLMCPPSAAPGAVRLPTAPVSADAYCLTSLHIDAAFAGIGWEAVLVDAAVVALTSRGLPAVEAFGVKADFTHELTGICKTIVEHGEQIGLMPVEVLESAGFKIVADHPVIPRLRLELPPEQGLLSEAEIAELLAQAPI</sequence>
<evidence type="ECO:0000313" key="2">
    <source>
        <dbReference type="Proteomes" id="UP000004208"/>
    </source>
</evidence>
<evidence type="ECO:0000313" key="1">
    <source>
        <dbReference type="EMBL" id="EFK55335.1"/>
    </source>
</evidence>
<dbReference type="EMBL" id="ACLJ02000001">
    <property type="protein sequence ID" value="EFK55335.1"/>
    <property type="molecule type" value="Genomic_DNA"/>
</dbReference>
<keyword evidence="2" id="KW-1185">Reference proteome</keyword>
<protein>
    <submittedName>
        <fullName evidence="1">Uncharacterized protein</fullName>
    </submittedName>
</protein>
<dbReference type="eggNOG" id="COG3153">
    <property type="taxonomic scope" value="Bacteria"/>
</dbReference>
<dbReference type="STRING" id="585529.HMPREF0291_10593"/>
<gene>
    <name evidence="1" type="ORF">HMPREF0291_10593</name>
</gene>
<comment type="caution">
    <text evidence="1">The sequence shown here is derived from an EMBL/GenBank/DDBJ whole genome shotgun (WGS) entry which is preliminary data.</text>
</comment>
<organism evidence="1 2">
    <name type="scientific">Corynebacterium genitalium ATCC 33030</name>
    <dbReference type="NCBI Taxonomy" id="585529"/>
    <lineage>
        <taxon>Bacteria</taxon>
        <taxon>Bacillati</taxon>
        <taxon>Actinomycetota</taxon>
        <taxon>Actinomycetes</taxon>
        <taxon>Mycobacteriales</taxon>
        <taxon>Corynebacteriaceae</taxon>
        <taxon>Corynebacterium</taxon>
    </lineage>
</organism>
<reference evidence="1" key="1">
    <citation type="submission" date="2010-06" db="EMBL/GenBank/DDBJ databases">
        <authorList>
            <person name="Muzny D."/>
            <person name="Qin X."/>
            <person name="Buhay C."/>
            <person name="Dugan-Rocha S."/>
            <person name="Ding Y."/>
            <person name="Chen G."/>
            <person name="Hawes A."/>
            <person name="Holder M."/>
            <person name="Jhangiani S."/>
            <person name="Johnson A."/>
            <person name="Khan Z."/>
            <person name="Li Z."/>
            <person name="Liu W."/>
            <person name="Liu X."/>
            <person name="Perez L."/>
            <person name="Shen H."/>
            <person name="Wang Q."/>
            <person name="Watt J."/>
            <person name="Xi L."/>
            <person name="Xin Y."/>
            <person name="Zhou J."/>
            <person name="Deng J."/>
            <person name="Jiang H."/>
            <person name="Liu Y."/>
            <person name="Qu J."/>
            <person name="Song X.-Z."/>
            <person name="Zhang L."/>
            <person name="Villasana D."/>
            <person name="Johnson A."/>
            <person name="Liu J."/>
            <person name="Liyanage D."/>
            <person name="Lorensuhewa L."/>
            <person name="Robinson T."/>
            <person name="Song A."/>
            <person name="Song B.-B."/>
            <person name="Dinh H."/>
            <person name="Thornton R."/>
            <person name="Coyle M."/>
            <person name="Francisco L."/>
            <person name="Jackson L."/>
            <person name="Javaid M."/>
            <person name="Korchina V."/>
            <person name="Kovar C."/>
            <person name="Mata R."/>
            <person name="Mathew T."/>
            <person name="Ngo R."/>
            <person name="Nguyen L."/>
            <person name="Nguyen N."/>
            <person name="Okwuonu G."/>
            <person name="Ongeri F."/>
            <person name="Pham C."/>
            <person name="Simmons D."/>
            <person name="Wilczek-Boney K."/>
            <person name="Hale W."/>
            <person name="Jakkamsetti A."/>
            <person name="Pham P."/>
            <person name="Ruth R."/>
            <person name="San Lucas F."/>
            <person name="Warren J."/>
            <person name="Zhang J."/>
            <person name="Zhao Z."/>
            <person name="Zhou C."/>
            <person name="Zhu D."/>
            <person name="Lee S."/>
            <person name="Bess C."/>
            <person name="Blankenburg K."/>
            <person name="Forbes L."/>
            <person name="Fu Q."/>
            <person name="Gubbala S."/>
            <person name="Hirani K."/>
            <person name="Jayaseelan J.C."/>
            <person name="Lara F."/>
            <person name="Munidasa M."/>
            <person name="Palculict T."/>
            <person name="Patil S."/>
            <person name="Pu L.-L."/>
            <person name="Saada N."/>
            <person name="Tang L."/>
            <person name="Weissenberger G."/>
            <person name="Zhu Y."/>
            <person name="Hemphill L."/>
            <person name="Shang Y."/>
            <person name="Youmans B."/>
            <person name="Ayvaz T."/>
            <person name="Ross M."/>
            <person name="Santibanez J."/>
            <person name="Aqrawi P."/>
            <person name="Gross S."/>
            <person name="Joshi V."/>
            <person name="Fowler G."/>
            <person name="Nazareth L."/>
            <person name="Reid J."/>
            <person name="Worley K."/>
            <person name="Petrosino J."/>
            <person name="Highlander S."/>
            <person name="Gibbs R."/>
        </authorList>
    </citation>
    <scope>NUCLEOTIDE SEQUENCE [LARGE SCALE GENOMIC DNA]</scope>
    <source>
        <strain evidence="1">ATCC 33030</strain>
    </source>
</reference>
<dbReference type="AlphaFoldDB" id="D7W955"/>
<proteinExistence type="predicted"/>
<dbReference type="RefSeq" id="WP_005287714.1">
    <property type="nucleotide sequence ID" value="NZ_CM000961.1"/>
</dbReference>
<dbReference type="Proteomes" id="UP000004208">
    <property type="component" value="Unassembled WGS sequence"/>
</dbReference>